<evidence type="ECO:0000256" key="2">
    <source>
        <dbReference type="ARBA" id="ARBA00022692"/>
    </source>
</evidence>
<keyword evidence="2 10" id="KW-0812">Transmembrane</keyword>
<comment type="similarity">
    <text evidence="9">Belongs to the immunoglobulin superfamily. TIM family.</text>
</comment>
<organism evidence="13 14">
    <name type="scientific">Larimichthys crocea</name>
    <name type="common">Large yellow croaker</name>
    <name type="synonym">Pseudosciaena crocea</name>
    <dbReference type="NCBI Taxonomy" id="215358"/>
    <lineage>
        <taxon>Eukaryota</taxon>
        <taxon>Metazoa</taxon>
        <taxon>Chordata</taxon>
        <taxon>Craniata</taxon>
        <taxon>Vertebrata</taxon>
        <taxon>Euteleostomi</taxon>
        <taxon>Actinopterygii</taxon>
        <taxon>Neopterygii</taxon>
        <taxon>Teleostei</taxon>
        <taxon>Neoteleostei</taxon>
        <taxon>Acanthomorphata</taxon>
        <taxon>Eupercaria</taxon>
        <taxon>Sciaenidae</taxon>
        <taxon>Larimichthys</taxon>
    </lineage>
</organism>
<keyword evidence="13" id="KW-0675">Receptor</keyword>
<keyword evidence="6" id="KW-1015">Disulfide bond</keyword>
<keyword evidence="5 10" id="KW-0472">Membrane</keyword>
<accession>A0A6G0I3D4</accession>
<dbReference type="SMART" id="SM00409">
    <property type="entry name" value="IG"/>
    <property type="match status" value="1"/>
</dbReference>
<dbReference type="FunFam" id="2.60.40.10:FF:000774">
    <property type="entry name" value="Hepatitis A virus cellular receptor 1"/>
    <property type="match status" value="1"/>
</dbReference>
<keyword evidence="4 10" id="KW-1133">Transmembrane helix</keyword>
<evidence type="ECO:0000256" key="11">
    <source>
        <dbReference type="SAM" id="SignalP"/>
    </source>
</evidence>
<evidence type="ECO:0000256" key="8">
    <source>
        <dbReference type="ARBA" id="ARBA00023319"/>
    </source>
</evidence>
<dbReference type="InterPro" id="IPR013106">
    <property type="entry name" value="Ig_V-set"/>
</dbReference>
<dbReference type="InterPro" id="IPR007110">
    <property type="entry name" value="Ig-like_dom"/>
</dbReference>
<evidence type="ECO:0000259" key="12">
    <source>
        <dbReference type="PROSITE" id="PS50835"/>
    </source>
</evidence>
<dbReference type="GO" id="GO:0001786">
    <property type="term" value="F:phosphatidylserine binding"/>
    <property type="evidence" value="ECO:0007669"/>
    <property type="project" value="TreeGrafter"/>
</dbReference>
<feature type="chain" id="PRO_5026094533" evidence="11">
    <location>
        <begin position="19"/>
        <end position="209"/>
    </location>
</feature>
<proteinExistence type="inferred from homology"/>
<dbReference type="GO" id="GO:0016020">
    <property type="term" value="C:membrane"/>
    <property type="evidence" value="ECO:0007669"/>
    <property type="project" value="UniProtKB-SubCell"/>
</dbReference>
<evidence type="ECO:0000256" key="6">
    <source>
        <dbReference type="ARBA" id="ARBA00023157"/>
    </source>
</evidence>
<reference evidence="13 14" key="1">
    <citation type="submission" date="2019-07" db="EMBL/GenBank/DDBJ databases">
        <title>Chromosome genome assembly for large yellow croaker.</title>
        <authorList>
            <person name="Xiao S."/>
        </authorList>
    </citation>
    <scope>NUCLEOTIDE SEQUENCE [LARGE SCALE GENOMIC DNA]</scope>
    <source>
        <strain evidence="13">JMULYC20181020</strain>
        <tissue evidence="13">Muscle</tissue>
    </source>
</reference>
<evidence type="ECO:0000256" key="5">
    <source>
        <dbReference type="ARBA" id="ARBA00023136"/>
    </source>
</evidence>
<dbReference type="InterPro" id="IPR013783">
    <property type="entry name" value="Ig-like_fold"/>
</dbReference>
<protein>
    <submittedName>
        <fullName evidence="13">Hepatitis A virus cellular receptor 1-like protein</fullName>
    </submittedName>
</protein>
<evidence type="ECO:0000256" key="7">
    <source>
        <dbReference type="ARBA" id="ARBA00023180"/>
    </source>
</evidence>
<dbReference type="PANTHER" id="PTHR46608:SF3">
    <property type="entry name" value="T-CELL IMMUNOGLOBULIN AND MUCIN DOMAIN-CONTAINING PROTEIN 4"/>
    <property type="match status" value="1"/>
</dbReference>
<feature type="transmembrane region" description="Helical" evidence="10">
    <location>
        <begin position="161"/>
        <end position="180"/>
    </location>
</feature>
<dbReference type="AlphaFoldDB" id="A0A6G0I3D4"/>
<keyword evidence="8" id="KW-0393">Immunoglobulin domain</keyword>
<keyword evidence="3 11" id="KW-0732">Signal</keyword>
<dbReference type="EMBL" id="REGW02000015">
    <property type="protein sequence ID" value="KAE8286038.1"/>
    <property type="molecule type" value="Genomic_DNA"/>
</dbReference>
<dbReference type="InterPro" id="IPR003599">
    <property type="entry name" value="Ig_sub"/>
</dbReference>
<comment type="caution">
    <text evidence="13">The sequence shown here is derived from an EMBL/GenBank/DDBJ whole genome shotgun (WGS) entry which is preliminary data.</text>
</comment>
<dbReference type="SUPFAM" id="SSF48726">
    <property type="entry name" value="Immunoglobulin"/>
    <property type="match status" value="1"/>
</dbReference>
<dbReference type="Pfam" id="PF07686">
    <property type="entry name" value="V-set"/>
    <property type="match status" value="1"/>
</dbReference>
<dbReference type="GO" id="GO:0060097">
    <property type="term" value="P:cytoskeletal rearrangement involved in phagocytosis, engulfment"/>
    <property type="evidence" value="ECO:0007669"/>
    <property type="project" value="TreeGrafter"/>
</dbReference>
<dbReference type="PROSITE" id="PS50835">
    <property type="entry name" value="IG_LIKE"/>
    <property type="match status" value="1"/>
</dbReference>
<dbReference type="Proteomes" id="UP000424527">
    <property type="component" value="Unassembled WGS sequence"/>
</dbReference>
<evidence type="ECO:0000256" key="3">
    <source>
        <dbReference type="ARBA" id="ARBA00022729"/>
    </source>
</evidence>
<gene>
    <name evidence="13" type="ORF">D5F01_LYC15718</name>
</gene>
<evidence type="ECO:0000313" key="14">
    <source>
        <dbReference type="Proteomes" id="UP000424527"/>
    </source>
</evidence>
<dbReference type="Gene3D" id="2.60.40.10">
    <property type="entry name" value="Immunoglobulins"/>
    <property type="match status" value="1"/>
</dbReference>
<name>A0A6G0I3D4_LARCR</name>
<sequence>MRGLCCFFLLILTQVSFSTVKVVGFFGDNVTLPCSYDTQIHGTLDFCWGRGKLPLSKCSNIILSEQGGMLSRQFSRYQLLGGVKKGNVSLTILNAQWDDAGKYSCRIEIPGWFNDQKFNIDLVIEEAPMQQPVTQETREILTSMSERIPTTMEKILRLEDIGRMAAIFLVTTIIILAYIFRRGCMPRGTLQHPNISTDENIYESIPIPE</sequence>
<evidence type="ECO:0000313" key="13">
    <source>
        <dbReference type="EMBL" id="KAE8286038.1"/>
    </source>
</evidence>
<evidence type="ECO:0000256" key="4">
    <source>
        <dbReference type="ARBA" id="ARBA00022989"/>
    </source>
</evidence>
<dbReference type="PANTHER" id="PTHR46608">
    <property type="entry name" value="T-CELL IMMUNOGLOBULIN AND MUCIN DOMAIN-CONTAINING PROTEIN 4"/>
    <property type="match status" value="1"/>
</dbReference>
<evidence type="ECO:0000256" key="10">
    <source>
        <dbReference type="SAM" id="Phobius"/>
    </source>
</evidence>
<comment type="subcellular location">
    <subcellularLocation>
        <location evidence="1">Membrane</location>
        <topology evidence="1">Single-pass type I membrane protein</topology>
    </subcellularLocation>
</comment>
<feature type="domain" description="Ig-like" evidence="12">
    <location>
        <begin position="27"/>
        <end position="108"/>
    </location>
</feature>
<keyword evidence="14" id="KW-1185">Reference proteome</keyword>
<dbReference type="InterPro" id="IPR036179">
    <property type="entry name" value="Ig-like_dom_sf"/>
</dbReference>
<keyword evidence="7" id="KW-0325">Glycoprotein</keyword>
<evidence type="ECO:0000256" key="1">
    <source>
        <dbReference type="ARBA" id="ARBA00004479"/>
    </source>
</evidence>
<feature type="signal peptide" evidence="11">
    <location>
        <begin position="1"/>
        <end position="18"/>
    </location>
</feature>
<evidence type="ECO:0000256" key="9">
    <source>
        <dbReference type="ARBA" id="ARBA00038203"/>
    </source>
</evidence>
<dbReference type="GO" id="GO:0043277">
    <property type="term" value="P:apoptotic cell clearance"/>
    <property type="evidence" value="ECO:0007669"/>
    <property type="project" value="TreeGrafter"/>
</dbReference>